<evidence type="ECO:0000313" key="6">
    <source>
        <dbReference type="Proteomes" id="UP000614741"/>
    </source>
</evidence>
<dbReference type="Pfam" id="PF07848">
    <property type="entry name" value="PaaX"/>
    <property type="match status" value="1"/>
</dbReference>
<evidence type="ECO:0000259" key="2">
    <source>
        <dbReference type="Pfam" id="PF07848"/>
    </source>
</evidence>
<dbReference type="Proteomes" id="UP000614741">
    <property type="component" value="Unassembled WGS sequence"/>
</dbReference>
<dbReference type="PANTHER" id="PTHR30319">
    <property type="entry name" value="PHENYLACETIC ACID REGULATOR-RELATED TRANSCRIPTIONAL REPRESSOR"/>
    <property type="match status" value="1"/>
</dbReference>
<dbReference type="Gene3D" id="1.20.58.1460">
    <property type="match status" value="1"/>
</dbReference>
<dbReference type="Gene3D" id="1.10.10.10">
    <property type="entry name" value="Winged helix-like DNA-binding domain superfamily/Winged helix DNA-binding domain"/>
    <property type="match status" value="1"/>
</dbReference>
<dbReference type="InterPro" id="IPR048846">
    <property type="entry name" value="PaaX-like_central"/>
</dbReference>
<feature type="domain" description="Transcriptional repressor PaaX-like N-terminal" evidence="2">
    <location>
        <begin position="47"/>
        <end position="113"/>
    </location>
</feature>
<evidence type="ECO:0000313" key="5">
    <source>
        <dbReference type="EMBL" id="GIG39247.1"/>
    </source>
</evidence>
<dbReference type="SUPFAM" id="SSF46785">
    <property type="entry name" value="Winged helix' DNA-binding domain"/>
    <property type="match status" value="1"/>
</dbReference>
<gene>
    <name evidence="5" type="primary">paaX_2</name>
    <name evidence="5" type="ORF">Cph01nite_10090</name>
</gene>
<dbReference type="Gene3D" id="3.30.70.2650">
    <property type="match status" value="1"/>
</dbReference>
<dbReference type="InterPro" id="IPR036390">
    <property type="entry name" value="WH_DNA-bd_sf"/>
</dbReference>
<evidence type="ECO:0000259" key="4">
    <source>
        <dbReference type="Pfam" id="PF20803"/>
    </source>
</evidence>
<feature type="region of interest" description="Disordered" evidence="1">
    <location>
        <begin position="327"/>
        <end position="346"/>
    </location>
</feature>
<dbReference type="PANTHER" id="PTHR30319:SF1">
    <property type="entry name" value="TRANSCRIPTIONAL REPRESSOR PAAX"/>
    <property type="match status" value="1"/>
</dbReference>
<organism evidence="5 6">
    <name type="scientific">Cellulomonas phragmiteti</name>
    <dbReference type="NCBI Taxonomy" id="478780"/>
    <lineage>
        <taxon>Bacteria</taxon>
        <taxon>Bacillati</taxon>
        <taxon>Actinomycetota</taxon>
        <taxon>Actinomycetes</taxon>
        <taxon>Micrococcales</taxon>
        <taxon>Cellulomonadaceae</taxon>
        <taxon>Cellulomonas</taxon>
    </lineage>
</organism>
<evidence type="ECO:0000256" key="1">
    <source>
        <dbReference type="SAM" id="MobiDB-lite"/>
    </source>
</evidence>
<protein>
    <submittedName>
        <fullName evidence="5">PaaX family transcriptional regulator</fullName>
    </submittedName>
</protein>
<dbReference type="Pfam" id="PF20803">
    <property type="entry name" value="PaaX_M"/>
    <property type="match status" value="1"/>
</dbReference>
<evidence type="ECO:0000259" key="3">
    <source>
        <dbReference type="Pfam" id="PF08223"/>
    </source>
</evidence>
<accession>A0ABQ4DJS9</accession>
<dbReference type="InterPro" id="IPR013225">
    <property type="entry name" value="PaaX_C"/>
</dbReference>
<reference evidence="5 6" key="1">
    <citation type="submission" date="2021-01" db="EMBL/GenBank/DDBJ databases">
        <title>Whole genome shotgun sequence of Cellulomonas phragmiteti NBRC 110785.</title>
        <authorList>
            <person name="Komaki H."/>
            <person name="Tamura T."/>
        </authorList>
    </citation>
    <scope>NUCLEOTIDE SEQUENCE [LARGE SCALE GENOMIC DNA]</scope>
    <source>
        <strain evidence="5 6">NBRC 110785</strain>
    </source>
</reference>
<dbReference type="Pfam" id="PF08223">
    <property type="entry name" value="PaaX_C"/>
    <property type="match status" value="1"/>
</dbReference>
<dbReference type="InterPro" id="IPR012906">
    <property type="entry name" value="PaaX-like_N"/>
</dbReference>
<sequence length="346" mass="37261">MTRLSASDVECVKHCHRGWRLAGGETSVARTTESEGRTPRTRAGSPPSLLLTLLGDYWWGQTDPLPSAALVDLLADFGVSDVAARAALSRMVKHGLLASTRSGRHTFYSLTPRAQGVMLAGADRIVAFGAGDRADWDGRWSLVAFSVPEANRSAREALRTRLRWLGFAPLYDALWISPHARHDEALAELGTLGVTRATAFVATCPALPPGTLTPESAWDLDGLAELYRGFVATWEPTHAALGKGAISPVDALVRRTELMDAWRAFPGVDPDLPRRLLPADWPRDHARDLFLDTYEQLGAPASVRVRQVIGGYAPELADRVVQFSVAADPPGPRPAPLTPAGRAAAG</sequence>
<comment type="caution">
    <text evidence="5">The sequence shown here is derived from an EMBL/GenBank/DDBJ whole genome shotgun (WGS) entry which is preliminary data.</text>
</comment>
<dbReference type="InterPro" id="IPR036388">
    <property type="entry name" value="WH-like_DNA-bd_sf"/>
</dbReference>
<name>A0ABQ4DJS9_9CELL</name>
<feature type="domain" description="Transcriptional repressor PaaX-like C-terminal" evidence="3">
    <location>
        <begin position="218"/>
        <end position="302"/>
    </location>
</feature>
<dbReference type="EMBL" id="BONP01000004">
    <property type="protein sequence ID" value="GIG39247.1"/>
    <property type="molecule type" value="Genomic_DNA"/>
</dbReference>
<feature type="domain" description="Transcriptional repressor PaaX-like central Cas2-like" evidence="4">
    <location>
        <begin position="134"/>
        <end position="203"/>
    </location>
</feature>
<keyword evidence="6" id="KW-1185">Reference proteome</keyword>
<proteinExistence type="predicted"/>